<dbReference type="InterPro" id="IPR050166">
    <property type="entry name" value="ABC_transporter_ATP-bind"/>
</dbReference>
<keyword evidence="7" id="KW-0378">Hydrolase</keyword>
<dbReference type="GO" id="GO:0016887">
    <property type="term" value="F:ATP hydrolysis activity"/>
    <property type="evidence" value="ECO:0007669"/>
    <property type="project" value="InterPro"/>
</dbReference>
<evidence type="ECO:0000256" key="5">
    <source>
        <dbReference type="ARBA" id="ARBA00024722"/>
    </source>
</evidence>
<keyword evidence="3" id="KW-0547">Nucleotide-binding</keyword>
<proteinExistence type="inferred from homology"/>
<dbReference type="Proteomes" id="UP000254343">
    <property type="component" value="Unassembled WGS sequence"/>
</dbReference>
<evidence type="ECO:0000313" key="8">
    <source>
        <dbReference type="Proteomes" id="UP000254343"/>
    </source>
</evidence>
<protein>
    <submittedName>
        <fullName evidence="7">Aliphatic sulfonates import ATP-binding protein SsuB</fullName>
        <ecNumber evidence="7">3.6.3.-</ecNumber>
    </submittedName>
</protein>
<dbReference type="SUPFAM" id="SSF52540">
    <property type="entry name" value="P-loop containing nucleoside triphosphate hydrolases"/>
    <property type="match status" value="1"/>
</dbReference>
<organism evidence="7 8">
    <name type="scientific">Afipia felis</name>
    <name type="common">Cat scratch disease bacillus</name>
    <dbReference type="NCBI Taxonomy" id="1035"/>
    <lineage>
        <taxon>Bacteria</taxon>
        <taxon>Pseudomonadati</taxon>
        <taxon>Pseudomonadota</taxon>
        <taxon>Alphaproteobacteria</taxon>
        <taxon>Hyphomicrobiales</taxon>
        <taxon>Nitrobacteraceae</taxon>
        <taxon>Afipia</taxon>
    </lineage>
</organism>
<evidence type="ECO:0000256" key="3">
    <source>
        <dbReference type="ARBA" id="ARBA00022741"/>
    </source>
</evidence>
<gene>
    <name evidence="7" type="primary">ssuB_4</name>
    <name evidence="7" type="ORF">NCTC12722_03666</name>
</gene>
<evidence type="ECO:0000256" key="1">
    <source>
        <dbReference type="ARBA" id="ARBA00005417"/>
    </source>
</evidence>
<dbReference type="EMBL" id="UIGB01000001">
    <property type="protein sequence ID" value="SUU86440.1"/>
    <property type="molecule type" value="Genomic_DNA"/>
</dbReference>
<feature type="domain" description="ABC transporter" evidence="6">
    <location>
        <begin position="27"/>
        <end position="259"/>
    </location>
</feature>
<dbReference type="Gene3D" id="3.40.50.300">
    <property type="entry name" value="P-loop containing nucleotide triphosphate hydrolases"/>
    <property type="match status" value="1"/>
</dbReference>
<dbReference type="InterPro" id="IPR003593">
    <property type="entry name" value="AAA+_ATPase"/>
</dbReference>
<dbReference type="EC" id="3.6.3.-" evidence="7"/>
<reference evidence="7 8" key="1">
    <citation type="submission" date="2018-06" db="EMBL/GenBank/DDBJ databases">
        <authorList>
            <consortium name="Pathogen Informatics"/>
            <person name="Doyle S."/>
        </authorList>
    </citation>
    <scope>NUCLEOTIDE SEQUENCE [LARGE SCALE GENOMIC DNA]</scope>
    <source>
        <strain evidence="7 8">NCTC12722</strain>
    </source>
</reference>
<keyword evidence="4 7" id="KW-0067">ATP-binding</keyword>
<keyword evidence="2" id="KW-0813">Transport</keyword>
<accession>A0A380WBS1</accession>
<dbReference type="GO" id="GO:0005524">
    <property type="term" value="F:ATP binding"/>
    <property type="evidence" value="ECO:0007669"/>
    <property type="project" value="UniProtKB-KW"/>
</dbReference>
<dbReference type="PANTHER" id="PTHR42788">
    <property type="entry name" value="TAURINE IMPORT ATP-BINDING PROTEIN-RELATED"/>
    <property type="match status" value="1"/>
</dbReference>
<dbReference type="PANTHER" id="PTHR42788:SF13">
    <property type="entry name" value="ALIPHATIC SULFONATES IMPORT ATP-BINDING PROTEIN SSUB"/>
    <property type="match status" value="1"/>
</dbReference>
<name>A0A380WBS1_AFIFE</name>
<evidence type="ECO:0000259" key="6">
    <source>
        <dbReference type="PROSITE" id="PS50893"/>
    </source>
</evidence>
<dbReference type="CDD" id="cd03293">
    <property type="entry name" value="ABC_NrtD_SsuB_transporters"/>
    <property type="match status" value="1"/>
</dbReference>
<comment type="function">
    <text evidence="5">Involved in beta-(1--&gt;2)glucan export. Transmembrane domains (TMD) form a pore in the inner membrane and the ATP-binding domain (NBD) is responsible for energy generation.</text>
</comment>
<dbReference type="RefSeq" id="WP_002717263.1">
    <property type="nucleotide sequence ID" value="NZ_UFSI01000001.1"/>
</dbReference>
<dbReference type="InterPro" id="IPR017871">
    <property type="entry name" value="ABC_transporter-like_CS"/>
</dbReference>
<evidence type="ECO:0000256" key="2">
    <source>
        <dbReference type="ARBA" id="ARBA00022448"/>
    </source>
</evidence>
<dbReference type="PROSITE" id="PS50893">
    <property type="entry name" value="ABC_TRANSPORTER_2"/>
    <property type="match status" value="1"/>
</dbReference>
<dbReference type="SMART" id="SM00382">
    <property type="entry name" value="AAA"/>
    <property type="match status" value="1"/>
</dbReference>
<dbReference type="PROSITE" id="PS00211">
    <property type="entry name" value="ABC_TRANSPORTER_1"/>
    <property type="match status" value="1"/>
</dbReference>
<sequence>MNPISTVLKLAPTNSRSSQPSQDSVAVSLQGVSKTYATASGENVNALQKINLDIRSQQFVSVIGASGCGKTTLLRIIGGLEPEYDGDLLLNGSKRSGPTKDIGIVFQDANLLPWRTVLNNVLLPAHVLKLDIKQATARAYDLLDLVGLKGFESKYPFELSGGMRQRVAIARALVHDPSVLLMDEPFGALDALTREHMNLELLKIWQSAKKTVFMITHSISEAAFMSDRVIVMSPRPGRIIEDVVIGLPRPRNLDLLSDAAFGNYTRRLRHLLDHGEDAPATGNEASGRVHYD</sequence>
<dbReference type="InterPro" id="IPR027417">
    <property type="entry name" value="P-loop_NTPase"/>
</dbReference>
<comment type="similarity">
    <text evidence="1">Belongs to the ABC transporter superfamily.</text>
</comment>
<dbReference type="InterPro" id="IPR003439">
    <property type="entry name" value="ABC_transporter-like_ATP-bd"/>
</dbReference>
<evidence type="ECO:0000256" key="4">
    <source>
        <dbReference type="ARBA" id="ARBA00022840"/>
    </source>
</evidence>
<dbReference type="Pfam" id="PF00005">
    <property type="entry name" value="ABC_tran"/>
    <property type="match status" value="1"/>
</dbReference>
<dbReference type="AlphaFoldDB" id="A0A380WBS1"/>
<evidence type="ECO:0000313" key="7">
    <source>
        <dbReference type="EMBL" id="SUU86440.1"/>
    </source>
</evidence>
<dbReference type="OrthoDB" id="9807242at2"/>